<evidence type="ECO:0000313" key="2">
    <source>
        <dbReference type="EMBL" id="GKT51070.1"/>
    </source>
</evidence>
<dbReference type="Proteomes" id="UP001055115">
    <property type="component" value="Unassembled WGS sequence"/>
</dbReference>
<accession>A0AA37PFD7</accession>
<protein>
    <submittedName>
        <fullName evidence="2">Uncharacterized protein</fullName>
    </submittedName>
</protein>
<feature type="compositionally biased region" description="Basic and acidic residues" evidence="1">
    <location>
        <begin position="1"/>
        <end position="14"/>
    </location>
</feature>
<proteinExistence type="predicted"/>
<feature type="compositionally biased region" description="Polar residues" evidence="1">
    <location>
        <begin position="47"/>
        <end position="57"/>
    </location>
</feature>
<dbReference type="EMBL" id="BQXU01000044">
    <property type="protein sequence ID" value="GKT51070.1"/>
    <property type="molecule type" value="Genomic_DNA"/>
</dbReference>
<organism evidence="2 3">
    <name type="scientific">Colletotrichum spaethianum</name>
    <dbReference type="NCBI Taxonomy" id="700344"/>
    <lineage>
        <taxon>Eukaryota</taxon>
        <taxon>Fungi</taxon>
        <taxon>Dikarya</taxon>
        <taxon>Ascomycota</taxon>
        <taxon>Pezizomycotina</taxon>
        <taxon>Sordariomycetes</taxon>
        <taxon>Hypocreomycetidae</taxon>
        <taxon>Glomerellales</taxon>
        <taxon>Glomerellaceae</taxon>
        <taxon>Colletotrichum</taxon>
        <taxon>Colletotrichum spaethianum species complex</taxon>
    </lineage>
</organism>
<keyword evidence="3" id="KW-1185">Reference proteome</keyword>
<evidence type="ECO:0000313" key="3">
    <source>
        <dbReference type="Proteomes" id="UP001055115"/>
    </source>
</evidence>
<sequence>MPYQDTRKGQDQDRLQPAVKVSPGTSGPTAGPRTGSPDPAEPKDDTTNTGPSISGRPTNPEPVPDEEGPEKA</sequence>
<evidence type="ECO:0000256" key="1">
    <source>
        <dbReference type="SAM" id="MobiDB-lite"/>
    </source>
</evidence>
<name>A0AA37PFD7_9PEZI</name>
<feature type="region of interest" description="Disordered" evidence="1">
    <location>
        <begin position="1"/>
        <end position="72"/>
    </location>
</feature>
<gene>
    <name evidence="2" type="ORF">ColSpa_11251</name>
</gene>
<dbReference type="AlphaFoldDB" id="A0AA37PFD7"/>
<dbReference type="GeneID" id="73332053"/>
<reference evidence="2 3" key="1">
    <citation type="submission" date="2022-03" db="EMBL/GenBank/DDBJ databases">
        <title>Genome data of Colletotrichum spp.</title>
        <authorList>
            <person name="Utami Y.D."/>
            <person name="Hiruma K."/>
        </authorList>
    </citation>
    <scope>NUCLEOTIDE SEQUENCE [LARGE SCALE GENOMIC DNA]</scope>
    <source>
        <strain evidence="2 3">MAFF 239500</strain>
    </source>
</reference>
<comment type="caution">
    <text evidence="2">The sequence shown here is derived from an EMBL/GenBank/DDBJ whole genome shotgun (WGS) entry which is preliminary data.</text>
</comment>
<feature type="compositionally biased region" description="Acidic residues" evidence="1">
    <location>
        <begin position="63"/>
        <end position="72"/>
    </location>
</feature>
<dbReference type="RefSeq" id="XP_049133420.1">
    <property type="nucleotide sequence ID" value="XM_049277463.1"/>
</dbReference>